<evidence type="ECO:0000256" key="1">
    <source>
        <dbReference type="SAM" id="MobiDB-lite"/>
    </source>
</evidence>
<evidence type="ECO:0000313" key="2">
    <source>
        <dbReference type="EMBL" id="QGV77297.1"/>
    </source>
</evidence>
<dbReference type="KEGG" id="sfic:EIZ62_02775"/>
<feature type="region of interest" description="Disordered" evidence="1">
    <location>
        <begin position="1"/>
        <end position="21"/>
    </location>
</feature>
<feature type="region of interest" description="Disordered" evidence="1">
    <location>
        <begin position="40"/>
        <end position="84"/>
    </location>
</feature>
<organism evidence="2 3">
    <name type="scientific">Streptomyces ficellus</name>
    <dbReference type="NCBI Taxonomy" id="1977088"/>
    <lineage>
        <taxon>Bacteria</taxon>
        <taxon>Bacillati</taxon>
        <taxon>Actinomycetota</taxon>
        <taxon>Actinomycetes</taxon>
        <taxon>Kitasatosporales</taxon>
        <taxon>Streptomycetaceae</taxon>
        <taxon>Streptomyces</taxon>
    </lineage>
</organism>
<accession>A0A6I6F8L9</accession>
<dbReference type="Proteomes" id="UP000422572">
    <property type="component" value="Chromosome"/>
</dbReference>
<keyword evidence="3" id="KW-1185">Reference proteome</keyword>
<sequence>MDVSTPQGWPTSGEQETQDIAGYRARNYLTVAEREGYVLLRHPAESRRTGRRPPTDVPGPGRGLGLHKSQEVRDEAGDGAMSPR</sequence>
<protein>
    <submittedName>
        <fullName evidence="2">Uncharacterized protein</fullName>
    </submittedName>
</protein>
<dbReference type="AlphaFoldDB" id="A0A6I6F8L9"/>
<proteinExistence type="predicted"/>
<dbReference type="EMBL" id="CP034279">
    <property type="protein sequence ID" value="QGV77297.1"/>
    <property type="molecule type" value="Genomic_DNA"/>
</dbReference>
<reference evidence="2 3" key="1">
    <citation type="submission" date="2018-12" db="EMBL/GenBank/DDBJ databases">
        <title>Complete genome sequence of Streptomyces ficellus NRRL8067, the producer of ficellomycin, feldamycin and nojirimycin.</title>
        <authorList>
            <person name="Zhang H."/>
            <person name="Yue R."/>
            <person name="Liu Y."/>
            <person name="Li M."/>
            <person name="Mu H."/>
            <person name="Zhang J."/>
        </authorList>
    </citation>
    <scope>NUCLEOTIDE SEQUENCE [LARGE SCALE GENOMIC DNA]</scope>
    <source>
        <strain evidence="2 3">NRRL 8067</strain>
    </source>
</reference>
<evidence type="ECO:0000313" key="3">
    <source>
        <dbReference type="Proteomes" id="UP000422572"/>
    </source>
</evidence>
<name>A0A6I6F8L9_9ACTN</name>
<gene>
    <name evidence="2" type="ORF">EIZ62_02775</name>
</gene>
<dbReference type="RefSeq" id="WP_156691118.1">
    <property type="nucleotide sequence ID" value="NZ_CP034279.1"/>
</dbReference>
<feature type="compositionally biased region" description="Polar residues" evidence="1">
    <location>
        <begin position="1"/>
        <end position="15"/>
    </location>
</feature>